<sequence>MRTNVYNKNHTSVVPIEEGTTKNKEKMKSERKKDWLDILSCRFLPCIHQSKDLQPQRQ</sequence>
<dbReference type="Proteomes" id="UP000607653">
    <property type="component" value="Unassembled WGS sequence"/>
</dbReference>
<dbReference type="AlphaFoldDB" id="A0A822ZKE8"/>
<comment type="caution">
    <text evidence="1">The sequence shown here is derived from an EMBL/GenBank/DDBJ whole genome shotgun (WGS) entry which is preliminary data.</text>
</comment>
<evidence type="ECO:0000313" key="2">
    <source>
        <dbReference type="Proteomes" id="UP000607653"/>
    </source>
</evidence>
<evidence type="ECO:0000313" key="1">
    <source>
        <dbReference type="EMBL" id="DAD44990.1"/>
    </source>
</evidence>
<keyword evidence="2" id="KW-1185">Reference proteome</keyword>
<dbReference type="EMBL" id="DUZY01000007">
    <property type="protein sequence ID" value="DAD44990.1"/>
    <property type="molecule type" value="Genomic_DNA"/>
</dbReference>
<organism evidence="1 2">
    <name type="scientific">Nelumbo nucifera</name>
    <name type="common">Sacred lotus</name>
    <dbReference type="NCBI Taxonomy" id="4432"/>
    <lineage>
        <taxon>Eukaryota</taxon>
        <taxon>Viridiplantae</taxon>
        <taxon>Streptophyta</taxon>
        <taxon>Embryophyta</taxon>
        <taxon>Tracheophyta</taxon>
        <taxon>Spermatophyta</taxon>
        <taxon>Magnoliopsida</taxon>
        <taxon>Proteales</taxon>
        <taxon>Nelumbonaceae</taxon>
        <taxon>Nelumbo</taxon>
    </lineage>
</organism>
<gene>
    <name evidence="1" type="ORF">HUJ06_003220</name>
</gene>
<accession>A0A822ZKE8</accession>
<name>A0A822ZKE8_NELNU</name>
<protein>
    <submittedName>
        <fullName evidence="1">Uncharacterized protein</fullName>
    </submittedName>
</protein>
<proteinExistence type="predicted"/>
<reference evidence="1 2" key="1">
    <citation type="journal article" date="2020" name="Mol. Biol. Evol.">
        <title>Distinct Expression and Methylation Patterns for Genes with Different Fates following a Single Whole-Genome Duplication in Flowering Plants.</title>
        <authorList>
            <person name="Shi T."/>
            <person name="Rahmani R.S."/>
            <person name="Gugger P.F."/>
            <person name="Wang M."/>
            <person name="Li H."/>
            <person name="Zhang Y."/>
            <person name="Li Z."/>
            <person name="Wang Q."/>
            <person name="Van de Peer Y."/>
            <person name="Marchal K."/>
            <person name="Chen J."/>
        </authorList>
    </citation>
    <scope>NUCLEOTIDE SEQUENCE [LARGE SCALE GENOMIC DNA]</scope>
    <source>
        <tissue evidence="1">Leaf</tissue>
    </source>
</reference>